<reference evidence="2" key="1">
    <citation type="submission" date="2023-10" db="EMBL/GenBank/DDBJ databases">
        <title>Genome assembly of Pristionchus species.</title>
        <authorList>
            <person name="Yoshida K."/>
            <person name="Sommer R.J."/>
        </authorList>
    </citation>
    <scope>NUCLEOTIDE SEQUENCE</scope>
    <source>
        <strain evidence="2">RS5133</strain>
    </source>
</reference>
<organism evidence="2 3">
    <name type="scientific">Pristionchus fissidentatus</name>
    <dbReference type="NCBI Taxonomy" id="1538716"/>
    <lineage>
        <taxon>Eukaryota</taxon>
        <taxon>Metazoa</taxon>
        <taxon>Ecdysozoa</taxon>
        <taxon>Nematoda</taxon>
        <taxon>Chromadorea</taxon>
        <taxon>Rhabditida</taxon>
        <taxon>Rhabditina</taxon>
        <taxon>Diplogasteromorpha</taxon>
        <taxon>Diplogasteroidea</taxon>
        <taxon>Neodiplogasteridae</taxon>
        <taxon>Pristionchus</taxon>
    </lineage>
</organism>
<feature type="non-terminal residue" evidence="2">
    <location>
        <position position="1"/>
    </location>
</feature>
<dbReference type="InterPro" id="IPR036047">
    <property type="entry name" value="F-box-like_dom_sf"/>
</dbReference>
<sequence length="237" mass="27624">CNDTTNSVFQTHPLTLEALPKENVYRILSNLHLHDRQTVSKCSKTMREAVQQSDLRVERIELRFGEEQTDTVQLAVHFCCNLRLRKTVNENHGEMLENWLIENSKTLFFRRIITDELHIECHAELVEESILQEVTAHFYFRIFVIMLHKRAQPSLMNFLNQSKKKIDSLEANYFAPNFKEIIQLPRMSLLRLDENFPGLIDEEVLEIARIGHEQVEIPANLSHTATISRAIEVVISC</sequence>
<keyword evidence="3" id="KW-1185">Reference proteome</keyword>
<dbReference type="Pfam" id="PF00646">
    <property type="entry name" value="F-box"/>
    <property type="match status" value="1"/>
</dbReference>
<feature type="non-terminal residue" evidence="2">
    <location>
        <position position="237"/>
    </location>
</feature>
<accession>A0AAV5UZR0</accession>
<protein>
    <recommendedName>
        <fullName evidence="1">F-box domain-containing protein</fullName>
    </recommendedName>
</protein>
<dbReference type="SUPFAM" id="SSF81383">
    <property type="entry name" value="F-box domain"/>
    <property type="match status" value="1"/>
</dbReference>
<proteinExistence type="predicted"/>
<evidence type="ECO:0000313" key="3">
    <source>
        <dbReference type="Proteomes" id="UP001432322"/>
    </source>
</evidence>
<dbReference type="AlphaFoldDB" id="A0AAV5UZR0"/>
<dbReference type="SMART" id="SM00256">
    <property type="entry name" value="FBOX"/>
    <property type="match status" value="1"/>
</dbReference>
<feature type="domain" description="F-box" evidence="1">
    <location>
        <begin position="13"/>
        <end position="60"/>
    </location>
</feature>
<name>A0AAV5UZR0_9BILA</name>
<dbReference type="InterPro" id="IPR001810">
    <property type="entry name" value="F-box_dom"/>
</dbReference>
<dbReference type="EMBL" id="BTSY01000001">
    <property type="protein sequence ID" value="GMT11819.1"/>
    <property type="molecule type" value="Genomic_DNA"/>
</dbReference>
<comment type="caution">
    <text evidence="2">The sequence shown here is derived from an EMBL/GenBank/DDBJ whole genome shotgun (WGS) entry which is preliminary data.</text>
</comment>
<dbReference type="PROSITE" id="PS50181">
    <property type="entry name" value="FBOX"/>
    <property type="match status" value="1"/>
</dbReference>
<evidence type="ECO:0000313" key="2">
    <source>
        <dbReference type="EMBL" id="GMT11819.1"/>
    </source>
</evidence>
<evidence type="ECO:0000259" key="1">
    <source>
        <dbReference type="PROSITE" id="PS50181"/>
    </source>
</evidence>
<gene>
    <name evidence="2" type="ORF">PFISCL1PPCAC_3116</name>
</gene>
<dbReference type="Proteomes" id="UP001432322">
    <property type="component" value="Unassembled WGS sequence"/>
</dbReference>